<dbReference type="Pfam" id="PF05118">
    <property type="entry name" value="Asp_Arg_Hydrox"/>
    <property type="match status" value="1"/>
</dbReference>
<dbReference type="Proteomes" id="UP000285023">
    <property type="component" value="Unassembled WGS sequence"/>
</dbReference>
<organism evidence="5 6">
    <name type="scientific">Sphingomonas edaphi</name>
    <dbReference type="NCBI Taxonomy" id="2315689"/>
    <lineage>
        <taxon>Bacteria</taxon>
        <taxon>Pseudomonadati</taxon>
        <taxon>Pseudomonadota</taxon>
        <taxon>Alphaproteobacteria</taxon>
        <taxon>Sphingomonadales</taxon>
        <taxon>Sphingomonadaceae</taxon>
        <taxon>Sphingomonas</taxon>
    </lineage>
</organism>
<reference evidence="5 6" key="1">
    <citation type="submission" date="2018-09" db="EMBL/GenBank/DDBJ databases">
        <title>Sphingomonas sp. DAC4.</title>
        <authorList>
            <person name="Seo T."/>
        </authorList>
    </citation>
    <scope>NUCLEOTIDE SEQUENCE [LARGE SCALE GENOMIC DNA]</scope>
    <source>
        <strain evidence="5 6">DAC4</strain>
    </source>
</reference>
<keyword evidence="6" id="KW-1185">Reference proteome</keyword>
<dbReference type="InterPro" id="IPR011990">
    <property type="entry name" value="TPR-like_helical_dom_sf"/>
</dbReference>
<dbReference type="AlphaFoldDB" id="A0A418Q4A9"/>
<gene>
    <name evidence="5" type="ORF">D3M59_05095</name>
</gene>
<evidence type="ECO:0000313" key="6">
    <source>
        <dbReference type="Proteomes" id="UP000285023"/>
    </source>
</evidence>
<dbReference type="Gene3D" id="2.60.120.330">
    <property type="entry name" value="B-lactam Antibiotic, Isopenicillin N Synthase, Chain"/>
    <property type="match status" value="1"/>
</dbReference>
<feature type="domain" description="Aspartyl/asparaginy/proline hydroxylase" evidence="4">
    <location>
        <begin position="197"/>
        <end position="359"/>
    </location>
</feature>
<dbReference type="EMBL" id="QXTF01000001">
    <property type="protein sequence ID" value="RIX32739.1"/>
    <property type="molecule type" value="Genomic_DNA"/>
</dbReference>
<keyword evidence="3" id="KW-0560">Oxidoreductase</keyword>
<evidence type="ECO:0000256" key="1">
    <source>
        <dbReference type="ARBA" id="ARBA00007730"/>
    </source>
</evidence>
<evidence type="ECO:0000313" key="5">
    <source>
        <dbReference type="EMBL" id="RIX32739.1"/>
    </source>
</evidence>
<dbReference type="OrthoDB" id="21665at2"/>
<dbReference type="SUPFAM" id="SSF51197">
    <property type="entry name" value="Clavaminate synthase-like"/>
    <property type="match status" value="1"/>
</dbReference>
<comment type="caution">
    <text evidence="5">The sequence shown here is derived from an EMBL/GenBank/DDBJ whole genome shotgun (WGS) entry which is preliminary data.</text>
</comment>
<sequence length="384" mass="41704">MGNEADTNELEADRAAAAGRAADAVHLLEAAVRADPGRFAAWMKLSAMKRATGDEVGALAAIDRALAVRPLDFSALLARAMLLDRQGDGQAGEAFSRAIAQLPPDEKVPPAMASAITLAKRKSEAHQAACEAAMLSAAGPLADDAVDRAIRRFASNSARRTRHFHQEPTHFHYSGLPEVEFHECEQFPGLARLEAATADIKAEFEALIECEAAEIAPYIQYPDQAPLRQWEALNQNKDWSALHLLQNGNRVEANARHCPVTMDVLESLPQPRIPGASPNAMFSLLAPRTRIPPHTGVANIRLVCHLPLIVPPDCGFRVGATTVEWREGEAFVFDDTIEHEAWNSSDQLRVVFICDLWVPQLSERERDAVARIIPAAGAGFSGGL</sequence>
<evidence type="ECO:0000256" key="2">
    <source>
        <dbReference type="ARBA" id="ARBA00022964"/>
    </source>
</evidence>
<accession>A0A418Q4A9</accession>
<dbReference type="InterPro" id="IPR007803">
    <property type="entry name" value="Asp/Arg/Pro-Hydrxlase"/>
</dbReference>
<keyword evidence="2" id="KW-0223">Dioxygenase</keyword>
<comment type="similarity">
    <text evidence="1">Belongs to the aspartyl/asparaginyl beta-hydroxylase family.</text>
</comment>
<dbReference type="InterPro" id="IPR027443">
    <property type="entry name" value="IPNS-like_sf"/>
</dbReference>
<name>A0A418Q4A9_9SPHN</name>
<dbReference type="PANTHER" id="PTHR46332">
    <property type="entry name" value="ASPARTATE BETA-HYDROXYLASE DOMAIN-CONTAINING PROTEIN 2"/>
    <property type="match status" value="1"/>
</dbReference>
<dbReference type="GO" id="GO:0016020">
    <property type="term" value="C:membrane"/>
    <property type="evidence" value="ECO:0007669"/>
    <property type="project" value="TreeGrafter"/>
</dbReference>
<dbReference type="SUPFAM" id="SSF48452">
    <property type="entry name" value="TPR-like"/>
    <property type="match status" value="1"/>
</dbReference>
<dbReference type="GO" id="GO:0051213">
    <property type="term" value="F:dioxygenase activity"/>
    <property type="evidence" value="ECO:0007669"/>
    <property type="project" value="UniProtKB-KW"/>
</dbReference>
<protein>
    <submittedName>
        <fullName evidence="5">Aspartyl/asparaginyl beta-hydroxylase domain-containing protein</fullName>
    </submittedName>
</protein>
<evidence type="ECO:0000256" key="3">
    <source>
        <dbReference type="ARBA" id="ARBA00023002"/>
    </source>
</evidence>
<dbReference type="InterPro" id="IPR051821">
    <property type="entry name" value="Asp/Asn_beta-hydroxylase"/>
</dbReference>
<proteinExistence type="inferred from homology"/>
<dbReference type="Gene3D" id="1.25.40.10">
    <property type="entry name" value="Tetratricopeptide repeat domain"/>
    <property type="match status" value="1"/>
</dbReference>
<dbReference type="PANTHER" id="PTHR46332:SF5">
    <property type="entry name" value="ASPARTATE BETA-HYDROXYLASE DOMAIN CONTAINING 2"/>
    <property type="match status" value="1"/>
</dbReference>
<evidence type="ECO:0000259" key="4">
    <source>
        <dbReference type="Pfam" id="PF05118"/>
    </source>
</evidence>